<keyword evidence="2" id="KW-0472">Membrane</keyword>
<gene>
    <name evidence="3" type="ORF">EDD29_9088</name>
</gene>
<dbReference type="EMBL" id="RJKE01000001">
    <property type="protein sequence ID" value="ROO91334.1"/>
    <property type="molecule type" value="Genomic_DNA"/>
</dbReference>
<accession>A0A3N1DCT5</accession>
<protein>
    <submittedName>
        <fullName evidence="3">Uncharacterized protein</fullName>
    </submittedName>
</protein>
<evidence type="ECO:0000256" key="2">
    <source>
        <dbReference type="SAM" id="Phobius"/>
    </source>
</evidence>
<evidence type="ECO:0000256" key="1">
    <source>
        <dbReference type="SAM" id="MobiDB-lite"/>
    </source>
</evidence>
<evidence type="ECO:0000313" key="4">
    <source>
        <dbReference type="Proteomes" id="UP000272400"/>
    </source>
</evidence>
<dbReference type="RefSeq" id="WP_123670170.1">
    <property type="nucleotide sequence ID" value="NZ_RJKE01000001.1"/>
</dbReference>
<name>A0A3N1DCT5_9ACTN</name>
<sequence>MSLRILDFLEAVVATPFGLAGAVALAAVAGLFSVMLGAVVYEDLQPKGRHHRARRSRRDGSVPIAISGVS</sequence>
<feature type="region of interest" description="Disordered" evidence="1">
    <location>
        <begin position="49"/>
        <end position="70"/>
    </location>
</feature>
<organism evidence="3 4">
    <name type="scientific">Actinocorallia herbida</name>
    <dbReference type="NCBI Taxonomy" id="58109"/>
    <lineage>
        <taxon>Bacteria</taxon>
        <taxon>Bacillati</taxon>
        <taxon>Actinomycetota</taxon>
        <taxon>Actinomycetes</taxon>
        <taxon>Streptosporangiales</taxon>
        <taxon>Thermomonosporaceae</taxon>
        <taxon>Actinocorallia</taxon>
    </lineage>
</organism>
<evidence type="ECO:0000313" key="3">
    <source>
        <dbReference type="EMBL" id="ROO91334.1"/>
    </source>
</evidence>
<keyword evidence="4" id="KW-1185">Reference proteome</keyword>
<comment type="caution">
    <text evidence="3">The sequence shown here is derived from an EMBL/GenBank/DDBJ whole genome shotgun (WGS) entry which is preliminary data.</text>
</comment>
<keyword evidence="2" id="KW-0812">Transmembrane</keyword>
<feature type="transmembrane region" description="Helical" evidence="2">
    <location>
        <begin position="20"/>
        <end position="41"/>
    </location>
</feature>
<dbReference type="AlphaFoldDB" id="A0A3N1DCT5"/>
<keyword evidence="2" id="KW-1133">Transmembrane helix</keyword>
<proteinExistence type="predicted"/>
<reference evidence="3 4" key="1">
    <citation type="submission" date="2018-11" db="EMBL/GenBank/DDBJ databases">
        <title>Sequencing the genomes of 1000 actinobacteria strains.</title>
        <authorList>
            <person name="Klenk H.-P."/>
        </authorList>
    </citation>
    <scope>NUCLEOTIDE SEQUENCE [LARGE SCALE GENOMIC DNA]</scope>
    <source>
        <strain evidence="3 4">DSM 44254</strain>
    </source>
</reference>
<dbReference type="Proteomes" id="UP000272400">
    <property type="component" value="Unassembled WGS sequence"/>
</dbReference>